<comment type="similarity">
    <text evidence="1">Belongs to the virb1 family.</text>
</comment>
<feature type="signal peptide" evidence="2">
    <location>
        <begin position="1"/>
        <end position="30"/>
    </location>
</feature>
<evidence type="ECO:0000313" key="4">
    <source>
        <dbReference type="EMBL" id="NUB44604.1"/>
    </source>
</evidence>
<proteinExistence type="inferred from homology"/>
<name>A0A8X8GUJ3_9RHOB</name>
<gene>
    <name evidence="4" type="ORF">GEU84_009440</name>
</gene>
<evidence type="ECO:0000313" key="5">
    <source>
        <dbReference type="Proteomes" id="UP000484076"/>
    </source>
</evidence>
<sequence>MSLTALKRPGPARLFLAVLLLALPAGHLGATPGELCLQAAAVAAQRSGVPSTVMQAITLTETGRGEHGRLVPWPWSVNVGGESHWLASRDEAIDLVANVLAEGRSNVDVGCFQLNYRWHGAAFAALSDMFDPAQNADYAADFLKRLHAQTGDWTDAVGAYHSSTPENAERYLARYATVLATFDPSLPQMAIPSARANGFPLLMAGAMGLGASLVPRTAARHRLIGD</sequence>
<evidence type="ECO:0000259" key="3">
    <source>
        <dbReference type="Pfam" id="PF01464"/>
    </source>
</evidence>
<keyword evidence="2" id="KW-0732">Signal</keyword>
<dbReference type="AlphaFoldDB" id="A0A8X8GUJ3"/>
<dbReference type="InterPro" id="IPR023346">
    <property type="entry name" value="Lysozyme-like_dom_sf"/>
</dbReference>
<dbReference type="InterPro" id="IPR008258">
    <property type="entry name" value="Transglycosylase_SLT_dom_1"/>
</dbReference>
<comment type="caution">
    <text evidence="4">The sequence shown here is derived from an EMBL/GenBank/DDBJ whole genome shotgun (WGS) entry which is preliminary data.</text>
</comment>
<accession>A0A8X8GUJ3</accession>
<keyword evidence="5" id="KW-1185">Reference proteome</keyword>
<feature type="domain" description="Transglycosylase SLT" evidence="3">
    <location>
        <begin position="108"/>
        <end position="163"/>
    </location>
</feature>
<evidence type="ECO:0000256" key="1">
    <source>
        <dbReference type="ARBA" id="ARBA00009387"/>
    </source>
</evidence>
<protein>
    <submittedName>
        <fullName evidence="4">Transglycosylase SLT domain-containing protein</fullName>
    </submittedName>
</protein>
<dbReference type="Pfam" id="PF01464">
    <property type="entry name" value="SLT"/>
    <property type="match status" value="1"/>
</dbReference>
<dbReference type="SUPFAM" id="SSF53955">
    <property type="entry name" value="Lysozyme-like"/>
    <property type="match status" value="1"/>
</dbReference>
<dbReference type="EMBL" id="WHUT02000004">
    <property type="protein sequence ID" value="NUB44604.1"/>
    <property type="molecule type" value="Genomic_DNA"/>
</dbReference>
<organism evidence="4 5">
    <name type="scientific">Fertoeibacter niger</name>
    <dbReference type="NCBI Taxonomy" id="2656921"/>
    <lineage>
        <taxon>Bacteria</taxon>
        <taxon>Pseudomonadati</taxon>
        <taxon>Pseudomonadota</taxon>
        <taxon>Alphaproteobacteria</taxon>
        <taxon>Rhodobacterales</taxon>
        <taxon>Paracoccaceae</taxon>
        <taxon>Fertoeibacter</taxon>
    </lineage>
</organism>
<feature type="chain" id="PRO_5036491877" evidence="2">
    <location>
        <begin position="31"/>
        <end position="226"/>
    </location>
</feature>
<dbReference type="Gene3D" id="1.10.530.10">
    <property type="match status" value="1"/>
</dbReference>
<evidence type="ECO:0000256" key="2">
    <source>
        <dbReference type="SAM" id="SignalP"/>
    </source>
</evidence>
<dbReference type="Proteomes" id="UP000484076">
    <property type="component" value="Unassembled WGS sequence"/>
</dbReference>
<reference evidence="4" key="1">
    <citation type="submission" date="2020-05" db="EMBL/GenBank/DDBJ databases">
        <title>Fertoebacter nigrum gen. nov., sp. nov., a new member of the family Rhodobacteraceae.</title>
        <authorList>
            <person name="Szuroczki S."/>
            <person name="Abbaszade G."/>
            <person name="Buni D."/>
            <person name="Schumann P."/>
            <person name="Toth E."/>
        </authorList>
    </citation>
    <scope>NUCLEOTIDE SEQUENCE</scope>
    <source>
        <strain evidence="4">RG-N-1a</strain>
    </source>
</reference>